<accession>A0A9P8A701</accession>
<evidence type="ECO:0000256" key="3">
    <source>
        <dbReference type="ARBA" id="ARBA00022679"/>
    </source>
</evidence>
<feature type="transmembrane region" description="Helical" evidence="7">
    <location>
        <begin position="658"/>
        <end position="680"/>
    </location>
</feature>
<dbReference type="PROSITE" id="PS00379">
    <property type="entry name" value="CDP_ALCOHOL_P_TRANSF"/>
    <property type="match status" value="1"/>
</dbReference>
<sequence>MRPALCLLTALSLLAALGNPRKEYKDLLLHTPVHENLHSPGSKDRTTVLAQNPNNPREPYPTGCVRLGSSDVFVAVTSIGEGNPRIQYTCSTGHPHSSPTVSSAENHRQQHIHKSLQEITPELHEHHPADPEPSPLHYDGVHMKSHNAEVLEQDTGDSTVYSDLHLTDMEHRQSTSSQSRAHPDILDMDAPSDEDLQEAVTHTTTLSFSDDDHRSVRPIQSTGSQQRLPLMMQPIHHAGSSVSDSESQANEHMLQSPYSPQESMTAPEPIAPALITATASETDLDSRQATPCNWNVGHEKGYDLRSFKVRPPEPIPEPMPALATESPQHLQHSDHDQQQQQQQYHQEQGSSGSPRKFKTIIHRVTTLIIETETIIAPPRATKALNHDKRHDHDSDPHPGDHVMFDAGVEGDMVVSIVSSKYASLHHQHHKDEHPYTAMNRNRYIPAEYRQNLSKYKYSGVDESLLSKYVLGPYWTKLVTFFPLSMAPNTITGLGFLCVVANLLTMFYFTPDMTGVCPSWAYYSFGVGLFVYQSLDAIDGKQARRTGTSGPLGELFDHGCDALNTSLEVILAANAMQLNQSWWTVLSHFLTLGNFYLSTWEEYHTGTLYLSAFSGPVEGILLIVVLYLVTGFAGAHIWVKTLRATFGLPADFLPMIPDIQLNHFLVAFGTIGLVGNILTAFQHVIKARKDKKLPVAPALLGVMPYIGMSVVAYFWLDASPHIVNQCLVPWILYVGLSFGYTVGLMITAHVTHQPFPLFNVSFLPLLFGALNANLPAIGFERLFGSHVEDIYLWSCLAFSAAAYAHFAINVVNDLCDYFDIWCFTIKHPKKTE</sequence>
<dbReference type="GO" id="GO:0016780">
    <property type="term" value="F:phosphotransferase activity, for other substituted phosphate groups"/>
    <property type="evidence" value="ECO:0007669"/>
    <property type="project" value="InterPro"/>
</dbReference>
<dbReference type="PANTHER" id="PTHR10414">
    <property type="entry name" value="ETHANOLAMINEPHOSPHOTRANSFERASE"/>
    <property type="match status" value="1"/>
</dbReference>
<keyword evidence="7" id="KW-1133">Transmembrane helix</keyword>
<comment type="similarity">
    <text evidence="2 5">Belongs to the CDP-alcohol phosphatidyltransferase class-I family.</text>
</comment>
<dbReference type="Gene3D" id="1.20.120.1760">
    <property type="match status" value="1"/>
</dbReference>
<dbReference type="InterPro" id="IPR048254">
    <property type="entry name" value="CDP_ALCOHOL_P_TRANSF_CS"/>
</dbReference>
<name>A0A9P8A701_MORAP</name>
<feature type="compositionally biased region" description="Polar residues" evidence="6">
    <location>
        <begin position="218"/>
        <end position="227"/>
    </location>
</feature>
<feature type="transmembrane region" description="Helical" evidence="7">
    <location>
        <begin position="789"/>
        <end position="810"/>
    </location>
</feature>
<dbReference type="InterPro" id="IPR043130">
    <property type="entry name" value="CDP-OH_PTrfase_TM_dom"/>
</dbReference>
<evidence type="ECO:0000256" key="2">
    <source>
        <dbReference type="ARBA" id="ARBA00010441"/>
    </source>
</evidence>
<dbReference type="Proteomes" id="UP000717515">
    <property type="component" value="Unassembled WGS sequence"/>
</dbReference>
<feature type="transmembrane region" description="Helical" evidence="7">
    <location>
        <begin position="756"/>
        <end position="777"/>
    </location>
</feature>
<evidence type="ECO:0000256" key="6">
    <source>
        <dbReference type="SAM" id="MobiDB-lite"/>
    </source>
</evidence>
<feature type="compositionally biased region" description="Polar residues" evidence="6">
    <location>
        <begin position="91"/>
        <end position="104"/>
    </location>
</feature>
<organism evidence="9 10">
    <name type="scientific">Mortierella alpina</name>
    <name type="common">Oleaginous fungus</name>
    <name type="synonym">Mortierella renispora</name>
    <dbReference type="NCBI Taxonomy" id="64518"/>
    <lineage>
        <taxon>Eukaryota</taxon>
        <taxon>Fungi</taxon>
        <taxon>Fungi incertae sedis</taxon>
        <taxon>Mucoromycota</taxon>
        <taxon>Mortierellomycotina</taxon>
        <taxon>Mortierellomycetes</taxon>
        <taxon>Mortierellales</taxon>
        <taxon>Mortierellaceae</taxon>
        <taxon>Mortierella</taxon>
    </lineage>
</organism>
<dbReference type="EMBL" id="JAIFTL010000048">
    <property type="protein sequence ID" value="KAG9325099.1"/>
    <property type="molecule type" value="Genomic_DNA"/>
</dbReference>
<comment type="subcellular location">
    <subcellularLocation>
        <location evidence="1">Membrane</location>
    </subcellularLocation>
</comment>
<gene>
    <name evidence="9" type="ORF">KVV02_006761</name>
</gene>
<feature type="compositionally biased region" description="Low complexity" evidence="6">
    <location>
        <begin position="338"/>
        <end position="353"/>
    </location>
</feature>
<feature type="chain" id="PRO_5040351972" description="Choline/ethanolaminephosphotransferase" evidence="8">
    <location>
        <begin position="21"/>
        <end position="831"/>
    </location>
</feature>
<feature type="transmembrane region" description="Helical" evidence="7">
    <location>
        <begin position="490"/>
        <end position="508"/>
    </location>
</feature>
<evidence type="ECO:0000313" key="10">
    <source>
        <dbReference type="Proteomes" id="UP000717515"/>
    </source>
</evidence>
<evidence type="ECO:0008006" key="11">
    <source>
        <dbReference type="Google" id="ProtNLM"/>
    </source>
</evidence>
<feature type="region of interest" description="Disordered" evidence="6">
    <location>
        <begin position="91"/>
        <end position="112"/>
    </location>
</feature>
<feature type="transmembrane region" description="Helical" evidence="7">
    <location>
        <begin position="726"/>
        <end position="749"/>
    </location>
</feature>
<dbReference type="AlphaFoldDB" id="A0A9P8A701"/>
<evidence type="ECO:0000256" key="1">
    <source>
        <dbReference type="ARBA" id="ARBA00004370"/>
    </source>
</evidence>
<feature type="region of interest" description="Disordered" evidence="6">
    <location>
        <begin position="170"/>
        <end position="190"/>
    </location>
</feature>
<reference evidence="9" key="1">
    <citation type="submission" date="2021-07" db="EMBL/GenBank/DDBJ databases">
        <title>Draft genome of Mortierella alpina, strain LL118, isolated from an aspen leaf litter sample.</title>
        <authorList>
            <person name="Yang S."/>
            <person name="Vinatzer B.A."/>
        </authorList>
    </citation>
    <scope>NUCLEOTIDE SEQUENCE</scope>
    <source>
        <strain evidence="9">LL118</strain>
    </source>
</reference>
<evidence type="ECO:0000256" key="7">
    <source>
        <dbReference type="SAM" id="Phobius"/>
    </source>
</evidence>
<feature type="region of interest" description="Disordered" evidence="6">
    <location>
        <begin position="306"/>
        <end position="357"/>
    </location>
</feature>
<dbReference type="InterPro" id="IPR014472">
    <property type="entry name" value="CHOPT"/>
</dbReference>
<dbReference type="InterPro" id="IPR000462">
    <property type="entry name" value="CDP-OH_P_trans"/>
</dbReference>
<keyword evidence="7" id="KW-0812">Transmembrane</keyword>
<dbReference type="GO" id="GO:0016020">
    <property type="term" value="C:membrane"/>
    <property type="evidence" value="ECO:0007669"/>
    <property type="project" value="UniProtKB-SubCell"/>
</dbReference>
<keyword evidence="3 5" id="KW-0808">Transferase</keyword>
<evidence type="ECO:0000256" key="8">
    <source>
        <dbReference type="SAM" id="SignalP"/>
    </source>
</evidence>
<feature type="compositionally biased region" description="Polar residues" evidence="6">
    <location>
        <begin position="240"/>
        <end position="250"/>
    </location>
</feature>
<dbReference type="PANTHER" id="PTHR10414:SF37">
    <property type="entry name" value="BB IN A BOXCAR, ISOFORM C"/>
    <property type="match status" value="1"/>
</dbReference>
<evidence type="ECO:0000313" key="9">
    <source>
        <dbReference type="EMBL" id="KAG9325099.1"/>
    </source>
</evidence>
<dbReference type="GO" id="GO:0008654">
    <property type="term" value="P:phospholipid biosynthetic process"/>
    <property type="evidence" value="ECO:0007669"/>
    <property type="project" value="InterPro"/>
</dbReference>
<protein>
    <recommendedName>
        <fullName evidence="11">Choline/ethanolaminephosphotransferase</fullName>
    </recommendedName>
</protein>
<keyword evidence="8" id="KW-0732">Signal</keyword>
<feature type="transmembrane region" description="Helical" evidence="7">
    <location>
        <begin position="618"/>
        <end position="638"/>
    </location>
</feature>
<keyword evidence="4 7" id="KW-0472">Membrane</keyword>
<proteinExistence type="inferred from homology"/>
<feature type="region of interest" description="Disordered" evidence="6">
    <location>
        <begin position="204"/>
        <end position="266"/>
    </location>
</feature>
<dbReference type="Pfam" id="PF01066">
    <property type="entry name" value="CDP-OH_P_transf"/>
    <property type="match status" value="1"/>
</dbReference>
<evidence type="ECO:0000256" key="4">
    <source>
        <dbReference type="ARBA" id="ARBA00023136"/>
    </source>
</evidence>
<feature type="signal peptide" evidence="8">
    <location>
        <begin position="1"/>
        <end position="20"/>
    </location>
</feature>
<evidence type="ECO:0000256" key="5">
    <source>
        <dbReference type="RuleBase" id="RU003750"/>
    </source>
</evidence>
<feature type="transmembrane region" description="Helical" evidence="7">
    <location>
        <begin position="692"/>
        <end position="714"/>
    </location>
</feature>
<comment type="caution">
    <text evidence="9">The sequence shown here is derived from an EMBL/GenBank/DDBJ whole genome shotgun (WGS) entry which is preliminary data.</text>
</comment>